<dbReference type="PANTHER" id="PTHR30486">
    <property type="entry name" value="TWITCHING MOTILITY PROTEIN PILT"/>
    <property type="match status" value="1"/>
</dbReference>
<gene>
    <name evidence="3" type="ORF">ACFQQG_05220</name>
</gene>
<evidence type="ECO:0000256" key="1">
    <source>
        <dbReference type="ARBA" id="ARBA00006611"/>
    </source>
</evidence>
<name>A0ABD5W0J1_9EURY</name>
<dbReference type="Pfam" id="PF00437">
    <property type="entry name" value="T2SSE"/>
    <property type="match status" value="1"/>
</dbReference>
<dbReference type="AlphaFoldDB" id="A0ABD5W0J1"/>
<organism evidence="3 4">
    <name type="scientific">Halovenus salina</name>
    <dbReference type="NCBI Taxonomy" id="1510225"/>
    <lineage>
        <taxon>Archaea</taxon>
        <taxon>Methanobacteriati</taxon>
        <taxon>Methanobacteriota</taxon>
        <taxon>Stenosarchaea group</taxon>
        <taxon>Halobacteria</taxon>
        <taxon>Halobacteriales</taxon>
        <taxon>Haloarculaceae</taxon>
        <taxon>Halovenus</taxon>
    </lineage>
</organism>
<keyword evidence="4" id="KW-1185">Reference proteome</keyword>
<dbReference type="Gene3D" id="3.30.450.380">
    <property type="match status" value="1"/>
</dbReference>
<comment type="caution">
    <text evidence="3">The sequence shown here is derived from an EMBL/GenBank/DDBJ whole genome shotgun (WGS) entry which is preliminary data.</text>
</comment>
<dbReference type="PANTHER" id="PTHR30486:SF6">
    <property type="entry name" value="TYPE IV PILUS RETRACTATION ATPASE PILT"/>
    <property type="match status" value="1"/>
</dbReference>
<dbReference type="EMBL" id="JBHSZI010000001">
    <property type="protein sequence ID" value="MFC7057678.1"/>
    <property type="molecule type" value="Genomic_DNA"/>
</dbReference>
<comment type="similarity">
    <text evidence="1">Belongs to the GSP E family.</text>
</comment>
<dbReference type="Gene3D" id="3.40.50.300">
    <property type="entry name" value="P-loop containing nucleotide triphosphate hydrolases"/>
    <property type="match status" value="1"/>
</dbReference>
<accession>A0ABD5W0J1</accession>
<evidence type="ECO:0000313" key="4">
    <source>
        <dbReference type="Proteomes" id="UP001596445"/>
    </source>
</evidence>
<dbReference type="Proteomes" id="UP001596445">
    <property type="component" value="Unassembled WGS sequence"/>
</dbReference>
<proteinExistence type="inferred from homology"/>
<dbReference type="RefSeq" id="WP_267163460.1">
    <property type="nucleotide sequence ID" value="NZ_CP112972.1"/>
</dbReference>
<dbReference type="InterPro" id="IPR050921">
    <property type="entry name" value="T4SS_GSP_E_ATPase"/>
</dbReference>
<evidence type="ECO:0000313" key="3">
    <source>
        <dbReference type="EMBL" id="MFC7057678.1"/>
    </source>
</evidence>
<reference evidence="3 4" key="1">
    <citation type="journal article" date="2019" name="Int. J. Syst. Evol. Microbiol.">
        <title>The Global Catalogue of Microorganisms (GCM) 10K type strain sequencing project: providing services to taxonomists for standard genome sequencing and annotation.</title>
        <authorList>
            <consortium name="The Broad Institute Genomics Platform"/>
            <consortium name="The Broad Institute Genome Sequencing Center for Infectious Disease"/>
            <person name="Wu L."/>
            <person name="Ma J."/>
        </authorList>
    </citation>
    <scope>NUCLEOTIDE SEQUENCE [LARGE SCALE GENOMIC DNA]</scope>
    <source>
        <strain evidence="3 4">JCM 30072</strain>
    </source>
</reference>
<dbReference type="GeneID" id="76629584"/>
<feature type="domain" description="Bacterial type II secretion system protein E" evidence="2">
    <location>
        <begin position="336"/>
        <end position="523"/>
    </location>
</feature>
<dbReference type="InterPro" id="IPR001482">
    <property type="entry name" value="T2SS/T4SS_dom"/>
</dbReference>
<dbReference type="SUPFAM" id="SSF52540">
    <property type="entry name" value="P-loop containing nucleoside triphosphate hydrolases"/>
    <property type="match status" value="1"/>
</dbReference>
<evidence type="ECO:0000259" key="2">
    <source>
        <dbReference type="Pfam" id="PF00437"/>
    </source>
</evidence>
<dbReference type="InterPro" id="IPR027417">
    <property type="entry name" value="P-loop_NTPase"/>
</dbReference>
<protein>
    <submittedName>
        <fullName evidence="3">ATPase, T2SS/T4P/T4SS family</fullName>
    </submittedName>
</protein>
<sequence length="630" mass="66371">MSDSVTGAIDQLRELFGESDGGCRCQPAFDGERLVLDATDCPHAGVLEDAPECRETAIDALTERDVDAVVTEANGVERAYEDEAAGLLVAAGRFVETVSFHDERLAQQARRDPLGACREATGRAGAVAEIAAETGLDVLAGAAASYEELLSPAVGPTLSHWRVEPAPPNAALQEVIDLDTGATVRRYDRPNGPPAYHLVPLEQQLPAPALSTLADAYQRLAGGRFDGGERAPARAVRAAADDAEAEWVEQVTQVLRKHAGGYGLLEDIFADPSVTDAFVTAPAPKNRLRVTVDGETYVTNTWVTAEGVDALASRFRRESGRSFSRAEPTLDATATVAGRRLRIAGVTDPPSDGTAFAFRAQGREVWTLPGLVRNDTVTAEAAALLSVAVERGSALLVAGPRGAGKTTTLGALLWELPPEVRTVVIEDTPELPVSALQNADRDVQALLAGGDTERLSPSDALRTALRLGDGALAVGEVRGEEAEVLYEAMRVGANSESVLGTIHGDGAEAVYDRVVTDLGVSPSSFGVTDLVVSLETTAAGRRRVRAIEEVVPSEPGTFAALYEQSGDGLGSTGRLERGNSHAVDALTRPGESYADLRELLASREQLLDALATQEATSGDAVTESQADRQQ</sequence>